<evidence type="ECO:0000256" key="1">
    <source>
        <dbReference type="SAM" id="Phobius"/>
    </source>
</evidence>
<gene>
    <name evidence="2" type="ORF">J2Z17_004642</name>
</gene>
<feature type="transmembrane region" description="Helical" evidence="1">
    <location>
        <begin position="26"/>
        <end position="46"/>
    </location>
</feature>
<evidence type="ECO:0000313" key="2">
    <source>
        <dbReference type="EMBL" id="MBP1853183.1"/>
    </source>
</evidence>
<reference evidence="2 3" key="1">
    <citation type="submission" date="2021-03" db="EMBL/GenBank/DDBJ databases">
        <title>Genomic Encyclopedia of Type Strains, Phase IV (KMG-IV): sequencing the most valuable type-strain genomes for metagenomic binning, comparative biology and taxonomic classification.</title>
        <authorList>
            <person name="Goeker M."/>
        </authorList>
    </citation>
    <scope>NUCLEOTIDE SEQUENCE [LARGE SCALE GENOMIC DNA]</scope>
    <source>
        <strain evidence="2 3">DSM 21600</strain>
    </source>
</reference>
<dbReference type="RefSeq" id="WP_209948762.1">
    <property type="nucleotide sequence ID" value="NZ_JAGGJU010000015.1"/>
</dbReference>
<keyword evidence="1" id="KW-0812">Transmembrane</keyword>
<keyword evidence="3" id="KW-1185">Reference proteome</keyword>
<keyword evidence="1" id="KW-0472">Membrane</keyword>
<sequence>MTSHNRKPRAIAIAKAEAQQTAQMQILAVISIGAVAAIAALAFMIAG</sequence>
<organism evidence="2 3">
    <name type="scientific">Rhizobium halophytocola</name>
    <dbReference type="NCBI Taxonomy" id="735519"/>
    <lineage>
        <taxon>Bacteria</taxon>
        <taxon>Pseudomonadati</taxon>
        <taxon>Pseudomonadota</taxon>
        <taxon>Alphaproteobacteria</taxon>
        <taxon>Hyphomicrobiales</taxon>
        <taxon>Rhizobiaceae</taxon>
        <taxon>Rhizobium/Agrobacterium group</taxon>
        <taxon>Rhizobium</taxon>
    </lineage>
</organism>
<proteinExistence type="predicted"/>
<keyword evidence="1" id="KW-1133">Transmembrane helix</keyword>
<name>A0ABS4E5I6_9HYPH</name>
<dbReference type="Proteomes" id="UP000759443">
    <property type="component" value="Unassembled WGS sequence"/>
</dbReference>
<evidence type="ECO:0000313" key="3">
    <source>
        <dbReference type="Proteomes" id="UP000759443"/>
    </source>
</evidence>
<dbReference type="EMBL" id="JAGGJU010000015">
    <property type="protein sequence ID" value="MBP1853183.1"/>
    <property type="molecule type" value="Genomic_DNA"/>
</dbReference>
<accession>A0ABS4E5I6</accession>
<comment type="caution">
    <text evidence="2">The sequence shown here is derived from an EMBL/GenBank/DDBJ whole genome shotgun (WGS) entry which is preliminary data.</text>
</comment>
<protein>
    <submittedName>
        <fullName evidence="2">Uncharacterized protein</fullName>
    </submittedName>
</protein>